<dbReference type="PANTHER" id="PTHR35527:SF2">
    <property type="entry name" value="HYDROLASE"/>
    <property type="match status" value="1"/>
</dbReference>
<dbReference type="GO" id="GO:0016787">
    <property type="term" value="F:hydrolase activity"/>
    <property type="evidence" value="ECO:0007669"/>
    <property type="project" value="UniProtKB-KW"/>
</dbReference>
<dbReference type="InterPro" id="IPR052193">
    <property type="entry name" value="Peptidase_C59"/>
</dbReference>
<evidence type="ECO:0000256" key="3">
    <source>
        <dbReference type="SAM" id="SignalP"/>
    </source>
</evidence>
<dbReference type="EMBL" id="RAQO01000006">
    <property type="protein sequence ID" value="RKF18012.1"/>
    <property type="molecule type" value="Genomic_DNA"/>
</dbReference>
<evidence type="ECO:0000256" key="1">
    <source>
        <dbReference type="ARBA" id="ARBA00006625"/>
    </source>
</evidence>
<comment type="similarity">
    <text evidence="1">Belongs to the peptidase C59 family.</text>
</comment>
<accession>A0A420EBJ8</accession>
<evidence type="ECO:0000313" key="6">
    <source>
        <dbReference type="Proteomes" id="UP000286482"/>
    </source>
</evidence>
<dbReference type="AlphaFoldDB" id="A0A420EBJ8"/>
<feature type="signal peptide" evidence="3">
    <location>
        <begin position="1"/>
        <end position="28"/>
    </location>
</feature>
<dbReference type="Gene3D" id="3.60.60.10">
    <property type="entry name" value="Penicillin V Acylase, Chain A"/>
    <property type="match status" value="1"/>
</dbReference>
<protein>
    <submittedName>
        <fullName evidence="5">Linear amide C-N hydrolase</fullName>
    </submittedName>
</protein>
<feature type="chain" id="PRO_5019413133" evidence="3">
    <location>
        <begin position="29"/>
        <end position="356"/>
    </location>
</feature>
<name>A0A420EBJ8_9ALTE</name>
<keyword evidence="2 5" id="KW-0378">Hydrolase</keyword>
<dbReference type="Pfam" id="PF02275">
    <property type="entry name" value="CBAH"/>
    <property type="match status" value="1"/>
</dbReference>
<evidence type="ECO:0000256" key="2">
    <source>
        <dbReference type="ARBA" id="ARBA00022801"/>
    </source>
</evidence>
<comment type="caution">
    <text evidence="5">The sequence shown here is derived from an EMBL/GenBank/DDBJ whole genome shotgun (WGS) entry which is preliminary data.</text>
</comment>
<dbReference type="RefSeq" id="WP_120355238.1">
    <property type="nucleotide sequence ID" value="NZ_RAQO01000006.1"/>
</dbReference>
<feature type="domain" description="Choloylglycine hydrolase/NAAA C-terminal" evidence="4">
    <location>
        <begin position="29"/>
        <end position="309"/>
    </location>
</feature>
<dbReference type="InterPro" id="IPR029055">
    <property type="entry name" value="Ntn_hydrolases_N"/>
</dbReference>
<keyword evidence="3" id="KW-0732">Signal</keyword>
<keyword evidence="6" id="KW-1185">Reference proteome</keyword>
<dbReference type="SUPFAM" id="SSF56235">
    <property type="entry name" value="N-terminal nucleophile aminohydrolases (Ntn hydrolases)"/>
    <property type="match status" value="1"/>
</dbReference>
<organism evidence="5 6">
    <name type="scientific">Alginatibacterium sediminis</name>
    <dbReference type="NCBI Taxonomy" id="2164068"/>
    <lineage>
        <taxon>Bacteria</taxon>
        <taxon>Pseudomonadati</taxon>
        <taxon>Pseudomonadota</taxon>
        <taxon>Gammaproteobacteria</taxon>
        <taxon>Alteromonadales</taxon>
        <taxon>Alteromonadaceae</taxon>
        <taxon>Alginatibacterium</taxon>
    </lineage>
</organism>
<evidence type="ECO:0000259" key="4">
    <source>
        <dbReference type="Pfam" id="PF02275"/>
    </source>
</evidence>
<reference evidence="5 6" key="1">
    <citation type="submission" date="2018-09" db="EMBL/GenBank/DDBJ databases">
        <authorList>
            <person name="Wang Z."/>
        </authorList>
    </citation>
    <scope>NUCLEOTIDE SEQUENCE [LARGE SCALE GENOMIC DNA]</scope>
    <source>
        <strain evidence="5 6">ALS 81</strain>
    </source>
</reference>
<dbReference type="PANTHER" id="PTHR35527">
    <property type="entry name" value="CHOLOYLGLYCINE HYDROLASE"/>
    <property type="match status" value="1"/>
</dbReference>
<sequence length="356" mass="38761">MKNFKFNKIALAAIAAASIAGSLSTASACSRLIMDGGDTHGVTVARSFDWGGSELQSIAKALPVGTQITTFDVPEYQSPASWTVKHHTVDYVEVETFHSTSGEAINDKGLSASMLYQNPSVEFVNSATDTGAPAVHMSNIVQFLVTQFATVEEAVTAFEAGEFQAAWITGIGGHQHGFHFSVQDKSGDIALFQLNEGGKMVVHRGDINSDLRVMANAPLRQDMLEYAEKFDLDDATTLPGSISSPDRYIRGLHATANISLDGDADWVDVRGKMKGIFDFGNKVPQDLIDPTNQESYATWETYVYNLETGNTTYYNEGNGSQININFAETVDFTQPMCADIYQQARADQKITWSTCS</sequence>
<evidence type="ECO:0000313" key="5">
    <source>
        <dbReference type="EMBL" id="RKF18012.1"/>
    </source>
</evidence>
<proteinExistence type="inferred from homology"/>
<dbReference type="OrthoDB" id="1265391at2"/>
<dbReference type="InterPro" id="IPR029132">
    <property type="entry name" value="CBAH/NAAA_C"/>
</dbReference>
<gene>
    <name evidence="5" type="ORF">DBZ36_12265</name>
</gene>
<dbReference type="PROSITE" id="PS51257">
    <property type="entry name" value="PROKAR_LIPOPROTEIN"/>
    <property type="match status" value="1"/>
</dbReference>
<dbReference type="Proteomes" id="UP000286482">
    <property type="component" value="Unassembled WGS sequence"/>
</dbReference>